<evidence type="ECO:0000313" key="2">
    <source>
        <dbReference type="EMBL" id="RDV80486.1"/>
    </source>
</evidence>
<feature type="domain" description="PIN" evidence="1">
    <location>
        <begin position="3"/>
        <end position="123"/>
    </location>
</feature>
<dbReference type="Gene3D" id="3.40.50.1010">
    <property type="entry name" value="5'-nuclease"/>
    <property type="match status" value="1"/>
</dbReference>
<gene>
    <name evidence="2" type="ORF">DXX99_10805</name>
</gene>
<protein>
    <submittedName>
        <fullName evidence="2">Type II toxin-antitoxin system VapC family toxin</fullName>
    </submittedName>
</protein>
<dbReference type="Pfam" id="PF01850">
    <property type="entry name" value="PIN"/>
    <property type="match status" value="1"/>
</dbReference>
<dbReference type="RefSeq" id="WP_115793482.1">
    <property type="nucleotide sequence ID" value="NZ_QSLN01000037.1"/>
</dbReference>
<keyword evidence="3" id="KW-1185">Reference proteome</keyword>
<dbReference type="Proteomes" id="UP000256329">
    <property type="component" value="Unassembled WGS sequence"/>
</dbReference>
<dbReference type="InterPro" id="IPR041705">
    <property type="entry name" value="PIN_Sll0205"/>
</dbReference>
<dbReference type="InterPro" id="IPR002716">
    <property type="entry name" value="PIN_dom"/>
</dbReference>
<dbReference type="AlphaFoldDB" id="A0A3D8P2E6"/>
<dbReference type="CDD" id="cd09872">
    <property type="entry name" value="PIN_Sll0205-like"/>
    <property type="match status" value="1"/>
</dbReference>
<name>A0A3D8P2E6_9THEO</name>
<dbReference type="SUPFAM" id="SSF88723">
    <property type="entry name" value="PIN domain-like"/>
    <property type="match status" value="1"/>
</dbReference>
<dbReference type="PANTHER" id="PTHR36173">
    <property type="entry name" value="RIBONUCLEASE VAPC16-RELATED"/>
    <property type="match status" value="1"/>
</dbReference>
<comment type="caution">
    <text evidence="2">The sequence shown here is derived from an EMBL/GenBank/DDBJ whole genome shotgun (WGS) entry which is preliminary data.</text>
</comment>
<dbReference type="PANTHER" id="PTHR36173:SF2">
    <property type="entry name" value="RIBONUCLEASE VAPC16"/>
    <property type="match status" value="1"/>
</dbReference>
<dbReference type="EMBL" id="QSLN01000037">
    <property type="protein sequence ID" value="RDV80486.1"/>
    <property type="molecule type" value="Genomic_DNA"/>
</dbReference>
<proteinExistence type="predicted"/>
<accession>A0A3D8P2E6</accession>
<organism evidence="2 3">
    <name type="scientific">Ammonifex thiophilus</name>
    <dbReference type="NCBI Taxonomy" id="444093"/>
    <lineage>
        <taxon>Bacteria</taxon>
        <taxon>Bacillati</taxon>
        <taxon>Bacillota</taxon>
        <taxon>Clostridia</taxon>
        <taxon>Thermoanaerobacterales</taxon>
        <taxon>Thermoanaerobacteraceae</taxon>
        <taxon>Ammonifex</taxon>
    </lineage>
</organism>
<dbReference type="InterPro" id="IPR052919">
    <property type="entry name" value="TA_system_RNase"/>
</dbReference>
<dbReference type="InterPro" id="IPR029060">
    <property type="entry name" value="PIN-like_dom_sf"/>
</dbReference>
<evidence type="ECO:0000313" key="3">
    <source>
        <dbReference type="Proteomes" id="UP000256329"/>
    </source>
</evidence>
<sequence>MKILLDTHVFLWWIADDPRLPERVRKVIANKRNTLFFSAASAWEMAIKASLGKLSVPGDLSDFVIEQLRLNNITPLPVRLTHALRIYSLPRIHRDPFDRLLVAQAQEEGLVILTNDAKIREYPVEVVWL</sequence>
<evidence type="ECO:0000259" key="1">
    <source>
        <dbReference type="Pfam" id="PF01850"/>
    </source>
</evidence>
<reference evidence="2 3" key="1">
    <citation type="submission" date="2018-08" db="EMBL/GenBank/DDBJ databases">
        <title>Form III RuBisCO-mediated autotrophy in Thermodesulfobium bacteria.</title>
        <authorList>
            <person name="Toshchakov S.V."/>
            <person name="Kublanov I.V."/>
            <person name="Frolov E."/>
            <person name="Bonch-Osmolovskaya E.A."/>
            <person name="Tourova T.P."/>
            <person name="Chernych N.A."/>
            <person name="Lebedinsky A.V."/>
        </authorList>
    </citation>
    <scope>NUCLEOTIDE SEQUENCE [LARGE SCALE GENOMIC DNA]</scope>
    <source>
        <strain evidence="2 3">SR</strain>
    </source>
</reference>
<dbReference type="OrthoDB" id="9798990at2"/>